<evidence type="ECO:0000259" key="2">
    <source>
        <dbReference type="PROSITE" id="PS50164"/>
    </source>
</evidence>
<dbReference type="InterPro" id="IPR000305">
    <property type="entry name" value="GIY-YIG_endonuc"/>
</dbReference>
<dbReference type="SUPFAM" id="SSF53098">
    <property type="entry name" value="Ribonuclease H-like"/>
    <property type="match status" value="1"/>
</dbReference>
<feature type="compositionally biased region" description="Pro residues" evidence="1">
    <location>
        <begin position="612"/>
        <end position="633"/>
    </location>
</feature>
<dbReference type="Gene3D" id="3.30.420.10">
    <property type="entry name" value="Ribonuclease H-like superfamily/Ribonuclease H"/>
    <property type="match status" value="1"/>
</dbReference>
<dbReference type="Proteomes" id="UP001157091">
    <property type="component" value="Unassembled WGS sequence"/>
</dbReference>
<dbReference type="SMART" id="SM00465">
    <property type="entry name" value="GIYc"/>
    <property type="match status" value="1"/>
</dbReference>
<dbReference type="PANTHER" id="PTHR30562">
    <property type="entry name" value="UVRC/OXIDOREDUCTASE"/>
    <property type="match status" value="1"/>
</dbReference>
<dbReference type="InterPro" id="IPR012337">
    <property type="entry name" value="RNaseH-like_sf"/>
</dbReference>
<keyword evidence="4" id="KW-1185">Reference proteome</keyword>
<proteinExistence type="predicted"/>
<dbReference type="CDD" id="cd06127">
    <property type="entry name" value="DEDDh"/>
    <property type="match status" value="1"/>
</dbReference>
<feature type="domain" description="GIY-YIG" evidence="2">
    <location>
        <begin position="254"/>
        <end position="332"/>
    </location>
</feature>
<name>A0ABQ6I4H3_9MICO</name>
<evidence type="ECO:0000313" key="3">
    <source>
        <dbReference type="EMBL" id="GMA25690.1"/>
    </source>
</evidence>
<evidence type="ECO:0000313" key="4">
    <source>
        <dbReference type="Proteomes" id="UP001157091"/>
    </source>
</evidence>
<dbReference type="CDD" id="cd10434">
    <property type="entry name" value="GIY-YIG_UvrC_Cho"/>
    <property type="match status" value="1"/>
</dbReference>
<reference evidence="4" key="1">
    <citation type="journal article" date="2019" name="Int. J. Syst. Evol. Microbiol.">
        <title>The Global Catalogue of Microorganisms (GCM) 10K type strain sequencing project: providing services to taxonomists for standard genome sequencing and annotation.</title>
        <authorList>
            <consortium name="The Broad Institute Genomics Platform"/>
            <consortium name="The Broad Institute Genome Sequencing Center for Infectious Disease"/>
            <person name="Wu L."/>
            <person name="Ma J."/>
        </authorList>
    </citation>
    <scope>NUCLEOTIDE SEQUENCE [LARGE SCALE GENOMIC DNA]</scope>
    <source>
        <strain evidence="4">NBRC 106348</strain>
    </source>
</reference>
<protein>
    <submittedName>
        <fullName evidence="3">DNA polymerase III subunit epsilon</fullName>
    </submittedName>
</protein>
<feature type="compositionally biased region" description="Low complexity" evidence="1">
    <location>
        <begin position="1"/>
        <end position="31"/>
    </location>
</feature>
<dbReference type="InterPro" id="IPR036397">
    <property type="entry name" value="RNaseH_sf"/>
</dbReference>
<feature type="region of interest" description="Disordered" evidence="1">
    <location>
        <begin position="605"/>
        <end position="633"/>
    </location>
</feature>
<feature type="region of interest" description="Disordered" evidence="1">
    <location>
        <begin position="1"/>
        <end position="41"/>
    </location>
</feature>
<dbReference type="PROSITE" id="PS50164">
    <property type="entry name" value="GIY_YIG"/>
    <property type="match status" value="1"/>
</dbReference>
<dbReference type="SMART" id="SM00479">
    <property type="entry name" value="EXOIII"/>
    <property type="match status" value="1"/>
</dbReference>
<accession>A0ABQ6I4H3</accession>
<dbReference type="NCBIfam" id="NF005905">
    <property type="entry name" value="PRK07883.1-3"/>
    <property type="match status" value="1"/>
</dbReference>
<organism evidence="3 4">
    <name type="scientific">Luteimicrobium album</name>
    <dbReference type="NCBI Taxonomy" id="1054550"/>
    <lineage>
        <taxon>Bacteria</taxon>
        <taxon>Bacillati</taxon>
        <taxon>Actinomycetota</taxon>
        <taxon>Actinomycetes</taxon>
        <taxon>Micrococcales</taxon>
        <taxon>Luteimicrobium</taxon>
    </lineage>
</organism>
<dbReference type="EMBL" id="BSUK01000001">
    <property type="protein sequence ID" value="GMA25690.1"/>
    <property type="molecule type" value="Genomic_DNA"/>
</dbReference>
<dbReference type="NCBIfam" id="TIGR00573">
    <property type="entry name" value="dnaq"/>
    <property type="match status" value="1"/>
</dbReference>
<dbReference type="Pfam" id="PF01541">
    <property type="entry name" value="GIY-YIG"/>
    <property type="match status" value="1"/>
</dbReference>
<dbReference type="InterPro" id="IPR047296">
    <property type="entry name" value="GIY-YIG_UvrC_Cho"/>
</dbReference>
<dbReference type="Gene3D" id="3.40.1440.10">
    <property type="entry name" value="GIY-YIG endonuclease"/>
    <property type="match status" value="1"/>
</dbReference>
<evidence type="ECO:0000256" key="1">
    <source>
        <dbReference type="SAM" id="MobiDB-lite"/>
    </source>
</evidence>
<dbReference type="NCBIfam" id="NF005907">
    <property type="entry name" value="PRK07883.1-5"/>
    <property type="match status" value="1"/>
</dbReference>
<dbReference type="PANTHER" id="PTHR30562:SF1">
    <property type="entry name" value="UVRABC SYSTEM PROTEIN C"/>
    <property type="match status" value="1"/>
</dbReference>
<comment type="caution">
    <text evidence="3">The sequence shown here is derived from an EMBL/GenBank/DDBJ whole genome shotgun (WGS) entry which is preliminary data.</text>
</comment>
<dbReference type="Pfam" id="PF00929">
    <property type="entry name" value="RNase_T"/>
    <property type="match status" value="1"/>
</dbReference>
<sequence length="633" mass="67496">MSVAAPSVAAMSTTGTTAGTARTPTPTAPRTTPQPPVAYQPTLDELGTPLQDVTFVVVDLETTGASAREGGITEIGAVKVRGGEVLGEFQSLVDPGRPIPAFIARLTGITSAMVATAPTIDLVLPSFLEFAHGSVLVAHNAPFDVGFLRAAARACAYEWPGYPVVDTVALARRVVTRDEAPNHKLSTLAHLFHARVTPEHRALADARATVDVLHALLERHAAFGVTHLEDLENATDPVPPEVRRKRHLADGLPQAPGVYLFHAPDGEVLYVGTSSNLRSRVRQYFTAGEKRRRMTEMVRLAANVSVVVCGTAFEASVRELRLIAEHEPRYNRRSKHPERMPWLRLTAEPHPRLSVVRDVRAEADGTVAAHVGPFASQSQAQAAAEAVTDTFALRTCTRRLPLVPAAGAASCVLADLGRCAAPCTRPEAAAPYARTVDDVRRALLEDPSPVVEALARRMASLSAQQRYEQAQHVAERLEAFCTGVERGARLRALAACRQLVAARPADGGWELAVVRHARLAATARTAPADDAVAAVRALVATAEHVDPPVPPAPAAHPHEAELLLGWLDQPGVRVVEVTDPLSMPVRLGSRAHHLARASQVVSAYDLGDGVHPSPPPETPAPPVPAQPEEPAPC</sequence>
<dbReference type="InterPro" id="IPR050066">
    <property type="entry name" value="UvrABC_protein_C"/>
</dbReference>
<dbReference type="SUPFAM" id="SSF82771">
    <property type="entry name" value="GIY-YIG endonuclease"/>
    <property type="match status" value="1"/>
</dbReference>
<gene>
    <name evidence="3" type="primary">dnaQ</name>
    <name evidence="3" type="ORF">GCM10025864_34490</name>
</gene>
<dbReference type="InterPro" id="IPR035901">
    <property type="entry name" value="GIY-YIG_endonuc_sf"/>
</dbReference>
<dbReference type="InterPro" id="IPR006054">
    <property type="entry name" value="DnaQ"/>
</dbReference>
<dbReference type="InterPro" id="IPR013520">
    <property type="entry name" value="Ribonucl_H"/>
</dbReference>